<organism evidence="3 4">
    <name type="scientific">Actinomadura barringtoniae</name>
    <dbReference type="NCBI Taxonomy" id="1427535"/>
    <lineage>
        <taxon>Bacteria</taxon>
        <taxon>Bacillati</taxon>
        <taxon>Actinomycetota</taxon>
        <taxon>Actinomycetes</taxon>
        <taxon>Streptosporangiales</taxon>
        <taxon>Thermomonosporaceae</taxon>
        <taxon>Actinomadura</taxon>
    </lineage>
</organism>
<keyword evidence="2" id="KW-1133">Transmembrane helix</keyword>
<keyword evidence="2" id="KW-0812">Transmembrane</keyword>
<dbReference type="EMBL" id="JAGEOJ010000005">
    <property type="protein sequence ID" value="MBO2448314.1"/>
    <property type="molecule type" value="Genomic_DNA"/>
</dbReference>
<accession>A0A939T4J6</accession>
<name>A0A939T4J6_9ACTN</name>
<sequence length="316" mass="32884">MTADMLKEALEAIADRAEPVDGMAERALRRATGRRRTRAIAGASLALAAAIAVPATVVQAQGESGSSSKKPQVLAPATGGLPSNTAAELQAAKACMRDGPPTGNMGEDRPDLGKLPDFRLAVRQRVGGQGGQFVAEVASEKGFVLCSGSSKEGNAEPPTFHPWVGSAAKGGLWDFTAPVRVDAITIVSAIGENGAGSSGDQLHALVTGRVKSDVARVVVTWNFGRTTQATLRNGFFISRVASKMIPDKTATGPMSKGAMTQQDDRLLSVSGYGADGQLVYIFRPQGEDTGRFVPEDCADGITGPKPALCQDLGSRY</sequence>
<dbReference type="AlphaFoldDB" id="A0A939T4J6"/>
<evidence type="ECO:0000256" key="1">
    <source>
        <dbReference type="SAM" id="MobiDB-lite"/>
    </source>
</evidence>
<protein>
    <submittedName>
        <fullName evidence="3">Uncharacterized protein</fullName>
    </submittedName>
</protein>
<evidence type="ECO:0000313" key="3">
    <source>
        <dbReference type="EMBL" id="MBO2448314.1"/>
    </source>
</evidence>
<dbReference type="RefSeq" id="WP_208255954.1">
    <property type="nucleotide sequence ID" value="NZ_JAGEOJ010000005.1"/>
</dbReference>
<feature type="region of interest" description="Disordered" evidence="1">
    <location>
        <begin position="63"/>
        <end position="82"/>
    </location>
</feature>
<evidence type="ECO:0000313" key="4">
    <source>
        <dbReference type="Proteomes" id="UP000669179"/>
    </source>
</evidence>
<evidence type="ECO:0000256" key="2">
    <source>
        <dbReference type="SAM" id="Phobius"/>
    </source>
</evidence>
<comment type="caution">
    <text evidence="3">The sequence shown here is derived from an EMBL/GenBank/DDBJ whole genome shotgun (WGS) entry which is preliminary data.</text>
</comment>
<feature type="transmembrane region" description="Helical" evidence="2">
    <location>
        <begin position="39"/>
        <end position="58"/>
    </location>
</feature>
<keyword evidence="2" id="KW-0472">Membrane</keyword>
<gene>
    <name evidence="3" type="ORF">J4573_14510</name>
</gene>
<dbReference type="Proteomes" id="UP000669179">
    <property type="component" value="Unassembled WGS sequence"/>
</dbReference>
<keyword evidence="4" id="KW-1185">Reference proteome</keyword>
<reference evidence="3" key="1">
    <citation type="submission" date="2021-03" db="EMBL/GenBank/DDBJ databases">
        <authorList>
            <person name="Kanchanasin P."/>
            <person name="Saeng-In P."/>
            <person name="Phongsopitanun W."/>
            <person name="Yuki M."/>
            <person name="Kudo T."/>
            <person name="Ohkuma M."/>
            <person name="Tanasupawat S."/>
        </authorList>
    </citation>
    <scope>NUCLEOTIDE SEQUENCE</scope>
    <source>
        <strain evidence="3">GKU 128</strain>
    </source>
</reference>
<proteinExistence type="predicted"/>